<dbReference type="InterPro" id="IPR014922">
    <property type="entry name" value="YdhG-like"/>
</dbReference>
<dbReference type="Gene3D" id="3.40.5.90">
    <property type="entry name" value="CDGSH iron-sulfur domain, mitoNEET-type"/>
    <property type="match status" value="1"/>
</dbReference>
<dbReference type="RefSeq" id="WP_377171376.1">
    <property type="nucleotide sequence ID" value="NZ_JBHSMQ010000012.1"/>
</dbReference>
<accession>A0ABW0KW03</accession>
<name>A0ABW0KW03_9BACT</name>
<dbReference type="Pfam" id="PF08818">
    <property type="entry name" value="DUF1801"/>
    <property type="match status" value="1"/>
</dbReference>
<dbReference type="Gene3D" id="3.90.1150.200">
    <property type="match status" value="1"/>
</dbReference>
<dbReference type="PIRSF" id="PIRSF021308">
    <property type="entry name" value="UCP021308"/>
    <property type="match status" value="1"/>
</dbReference>
<comment type="caution">
    <text evidence="2">The sequence shown here is derived from an EMBL/GenBank/DDBJ whole genome shotgun (WGS) entry which is preliminary data.</text>
</comment>
<proteinExistence type="predicted"/>
<dbReference type="EMBL" id="JBHSMQ010000012">
    <property type="protein sequence ID" value="MFC5457738.1"/>
    <property type="molecule type" value="Genomic_DNA"/>
</dbReference>
<dbReference type="InterPro" id="IPR042216">
    <property type="entry name" value="MitoNEET_CISD"/>
</dbReference>
<dbReference type="InterPro" id="IPR016786">
    <property type="entry name" value="YdeI_bac"/>
</dbReference>
<gene>
    <name evidence="2" type="ORF">ACFQDI_22910</name>
</gene>
<dbReference type="SUPFAM" id="SSF159888">
    <property type="entry name" value="YdhG-like"/>
    <property type="match status" value="1"/>
</dbReference>
<protein>
    <submittedName>
        <fullName evidence="2">DUF1801 domain-containing protein</fullName>
    </submittedName>
</protein>
<evidence type="ECO:0000259" key="1">
    <source>
        <dbReference type="Pfam" id="PF08818"/>
    </source>
</evidence>
<keyword evidence="3" id="KW-1185">Reference proteome</keyword>
<feature type="domain" description="YdhG-like" evidence="1">
    <location>
        <begin position="18"/>
        <end position="115"/>
    </location>
</feature>
<dbReference type="Pfam" id="PF13376">
    <property type="entry name" value="OmdA"/>
    <property type="match status" value="1"/>
</dbReference>
<organism evidence="2 3">
    <name type="scientific">Prosthecobacter fluviatilis</name>
    <dbReference type="NCBI Taxonomy" id="445931"/>
    <lineage>
        <taxon>Bacteria</taxon>
        <taxon>Pseudomonadati</taxon>
        <taxon>Verrucomicrobiota</taxon>
        <taxon>Verrucomicrobiia</taxon>
        <taxon>Verrucomicrobiales</taxon>
        <taxon>Verrucomicrobiaceae</taxon>
        <taxon>Prosthecobacter</taxon>
    </lineage>
</organism>
<reference evidence="3" key="1">
    <citation type="journal article" date="2019" name="Int. J. Syst. Evol. Microbiol.">
        <title>The Global Catalogue of Microorganisms (GCM) 10K type strain sequencing project: providing services to taxonomists for standard genome sequencing and annotation.</title>
        <authorList>
            <consortium name="The Broad Institute Genomics Platform"/>
            <consortium name="The Broad Institute Genome Sequencing Center for Infectious Disease"/>
            <person name="Wu L."/>
            <person name="Ma J."/>
        </authorList>
    </citation>
    <scope>NUCLEOTIDE SEQUENCE [LARGE SCALE GENOMIC DNA]</scope>
    <source>
        <strain evidence="3">CGMCC 4.1469</strain>
    </source>
</reference>
<evidence type="ECO:0000313" key="3">
    <source>
        <dbReference type="Proteomes" id="UP001596052"/>
    </source>
</evidence>
<evidence type="ECO:0000313" key="2">
    <source>
        <dbReference type="EMBL" id="MFC5457738.1"/>
    </source>
</evidence>
<sequence>MKKTNPAIDAHISSAKAWQAEMKALRRILLGTGLTEELKWGQPCYTHEGANIALIGGFKAHCRLMFVNGCLLQDPQGLLQRPGEHTQAGRYIPFTSVKEIKAHEAEVRRLLLEAVEKEQAGVKPVYQTTEEPMPEELETALNQDPALGEAFAALTPGRRRAYLLHFNAAKQPATRASRIVACTPRILAGKGMHDCICGHSKIFPRCDGSHKNFG</sequence>
<dbReference type="Proteomes" id="UP001596052">
    <property type="component" value="Unassembled WGS sequence"/>
</dbReference>